<evidence type="ECO:0000259" key="10">
    <source>
        <dbReference type="Pfam" id="PF02355"/>
    </source>
</evidence>
<evidence type="ECO:0000256" key="7">
    <source>
        <dbReference type="ARBA" id="ARBA00023010"/>
    </source>
</evidence>
<evidence type="ECO:0000256" key="4">
    <source>
        <dbReference type="ARBA" id="ARBA00022692"/>
    </source>
</evidence>
<dbReference type="Pfam" id="PF07549">
    <property type="entry name" value="Sec_GG"/>
    <property type="match status" value="1"/>
</dbReference>
<comment type="subunit">
    <text evidence="9">Forms a complex with SecF. Part of the essential Sec protein translocation apparatus which comprises SecA, SecYEG and auxiliary proteins SecDF-YajC and YidC.</text>
</comment>
<feature type="domain" description="Protein translocase subunit SecDF P1" evidence="11">
    <location>
        <begin position="158"/>
        <end position="216"/>
    </location>
</feature>
<feature type="transmembrane region" description="Helical" evidence="9">
    <location>
        <begin position="494"/>
        <end position="518"/>
    </location>
</feature>
<dbReference type="InterPro" id="IPR022646">
    <property type="entry name" value="SecD/SecF_CS"/>
</dbReference>
<evidence type="ECO:0000256" key="2">
    <source>
        <dbReference type="ARBA" id="ARBA00022448"/>
    </source>
</evidence>
<proteinExistence type="inferred from homology"/>
<reference evidence="13 14" key="1">
    <citation type="submission" date="2021-08" db="EMBL/GenBank/DDBJ databases">
        <title>Comparative Genomics Analysis of the Genus Qipengyuania Reveals Extensive Genetic Diversity and Metabolic Versatility, Including the Description of Fifteen Novel Species.</title>
        <authorList>
            <person name="Liu Y."/>
        </authorList>
    </citation>
    <scope>NUCLEOTIDE SEQUENCE [LARGE SCALE GENOMIC DNA]</scope>
    <source>
        <strain evidence="13 14">1NDH13</strain>
    </source>
</reference>
<dbReference type="Pfam" id="PF22599">
    <property type="entry name" value="SecDF_P1_head"/>
    <property type="match status" value="1"/>
</dbReference>
<name>A0ABX8ZJL7_9SPHN</name>
<evidence type="ECO:0000256" key="6">
    <source>
        <dbReference type="ARBA" id="ARBA00022989"/>
    </source>
</evidence>
<dbReference type="Pfam" id="PF21760">
    <property type="entry name" value="SecD_1st"/>
    <property type="match status" value="1"/>
</dbReference>
<dbReference type="Proteomes" id="UP000824281">
    <property type="component" value="Chromosome"/>
</dbReference>
<dbReference type="Gene3D" id="1.20.1640.10">
    <property type="entry name" value="Multidrug efflux transporter AcrB transmembrane domain"/>
    <property type="match status" value="1"/>
</dbReference>
<keyword evidence="4 9" id="KW-0812">Transmembrane</keyword>
<keyword evidence="8 9" id="KW-0472">Membrane</keyword>
<evidence type="ECO:0000256" key="9">
    <source>
        <dbReference type="HAMAP-Rule" id="MF_01463"/>
    </source>
</evidence>
<dbReference type="Gene3D" id="3.30.70.3400">
    <property type="match status" value="1"/>
</dbReference>
<keyword evidence="7 9" id="KW-0811">Translocation</keyword>
<dbReference type="EMBL" id="CP081295">
    <property type="protein sequence ID" value="QZD89213.1"/>
    <property type="molecule type" value="Genomic_DNA"/>
</dbReference>
<evidence type="ECO:0000256" key="8">
    <source>
        <dbReference type="ARBA" id="ARBA00023136"/>
    </source>
</evidence>
<keyword evidence="3 9" id="KW-1003">Cell membrane</keyword>
<keyword evidence="5 9" id="KW-0653">Protein transport</keyword>
<comment type="similarity">
    <text evidence="9">Belongs to the SecD/SecF family. SecD subfamily.</text>
</comment>
<dbReference type="Gene3D" id="3.30.1360.200">
    <property type="match status" value="1"/>
</dbReference>
<dbReference type="RefSeq" id="WP_221424716.1">
    <property type="nucleotide sequence ID" value="NZ_CP081295.1"/>
</dbReference>
<dbReference type="Pfam" id="PF02355">
    <property type="entry name" value="SecD_SecF_C"/>
    <property type="match status" value="1"/>
</dbReference>
<dbReference type="InterPro" id="IPR055344">
    <property type="entry name" value="SecD_SecF_C_bact"/>
</dbReference>
<comment type="subcellular location">
    <subcellularLocation>
        <location evidence="1 9">Cell membrane</location>
        <topology evidence="1 9">Multi-pass membrane protein</topology>
    </subcellularLocation>
</comment>
<dbReference type="InterPro" id="IPR001036">
    <property type="entry name" value="Acrflvin-R"/>
</dbReference>
<accession>A0ABX8ZJL7</accession>
<sequence>MLEFPTWKKVMLWAVAIMGALAALPSIASLTNNDWPDQLPDPTVNLGLDLAGGSHILLEAERSQVAAKRLEDMEEGVRNALRRAEPQRIRIGDVSTDGGELSFLLDDAADIDRARGEIEDLMAGTGPVREWDLQVVDGQRFVLTPTEAGLDNAVDAAMEGALRTIGIRVDELGTREPTILRQGDTRIVVQVPGLQDPDALKALLGKTAKLEFKLVERDASAEEVQRGFVPGGEVYPYADTDTYQGTGVVVQRLGGIDGETLTGAIQTFDSQTNEPVVSITFNPEGGTRFRTMTTKYTGRQFAIILDGEVISAPVMREPIVNGQSQISGSFTTESANELAIQLRSGALPVDLAVVEERTVGPDLGADSIKQGLLAMGIGTLLVMVLMIVTYGRFGIYSTVALVINVMMLLGIMAMLGATLTLPGIAGFVLTIGAAVDANVLINERIREERKRGRRVMAAVENGYKEASRAIYDANITNFIAGVLLFQFGSGPIKGFAVVLVVGLFTSVFTAVPLTRMWVAGWLRKARPSDLNI</sequence>
<dbReference type="InterPro" id="IPR022813">
    <property type="entry name" value="SecD/SecF_arch_bac"/>
</dbReference>
<evidence type="ECO:0000313" key="13">
    <source>
        <dbReference type="EMBL" id="QZD89213.1"/>
    </source>
</evidence>
<feature type="domain" description="Protein export membrane protein SecD/SecF C-terminal" evidence="10">
    <location>
        <begin position="350"/>
        <end position="516"/>
    </location>
</feature>
<feature type="transmembrane region" description="Helical" evidence="9">
    <location>
        <begin position="395"/>
        <end position="415"/>
    </location>
</feature>
<dbReference type="PRINTS" id="PR00702">
    <property type="entry name" value="ACRIFLAVINRP"/>
</dbReference>
<dbReference type="InterPro" id="IPR048631">
    <property type="entry name" value="SecD_1st"/>
</dbReference>
<gene>
    <name evidence="9 13" type="primary">secD</name>
    <name evidence="13" type="ORF">K3148_10265</name>
</gene>
<dbReference type="SUPFAM" id="SSF82866">
    <property type="entry name" value="Multidrug efflux transporter AcrB transmembrane domain"/>
    <property type="match status" value="1"/>
</dbReference>
<feature type="domain" description="SecDF P1 head subdomain" evidence="12">
    <location>
        <begin position="242"/>
        <end position="349"/>
    </location>
</feature>
<dbReference type="PANTHER" id="PTHR30081:SF1">
    <property type="entry name" value="PROTEIN TRANSLOCASE SUBUNIT SECD"/>
    <property type="match status" value="1"/>
</dbReference>
<evidence type="ECO:0000256" key="3">
    <source>
        <dbReference type="ARBA" id="ARBA00022475"/>
    </source>
</evidence>
<dbReference type="HAMAP" id="MF_01463_B">
    <property type="entry name" value="SecD_B"/>
    <property type="match status" value="1"/>
</dbReference>
<evidence type="ECO:0000256" key="1">
    <source>
        <dbReference type="ARBA" id="ARBA00004651"/>
    </source>
</evidence>
<dbReference type="InterPro" id="IPR048634">
    <property type="entry name" value="SecD_SecF_C"/>
</dbReference>
<keyword evidence="2 9" id="KW-0813">Transport</keyword>
<organism evidence="13 14">
    <name type="scientific">Qipengyuania aurantiaca</name>
    <dbReference type="NCBI Taxonomy" id="2867233"/>
    <lineage>
        <taxon>Bacteria</taxon>
        <taxon>Pseudomonadati</taxon>
        <taxon>Pseudomonadota</taxon>
        <taxon>Alphaproteobacteria</taxon>
        <taxon>Sphingomonadales</taxon>
        <taxon>Erythrobacteraceae</taxon>
        <taxon>Qipengyuania</taxon>
    </lineage>
</organism>
<dbReference type="InterPro" id="IPR005791">
    <property type="entry name" value="SecD"/>
</dbReference>
<feature type="transmembrane region" description="Helical" evidence="9">
    <location>
        <begin position="469"/>
        <end position="488"/>
    </location>
</feature>
<dbReference type="NCBIfam" id="TIGR01129">
    <property type="entry name" value="secD"/>
    <property type="match status" value="1"/>
</dbReference>
<evidence type="ECO:0000256" key="5">
    <source>
        <dbReference type="ARBA" id="ARBA00022927"/>
    </source>
</evidence>
<dbReference type="InterPro" id="IPR054384">
    <property type="entry name" value="SecDF_P1_head"/>
</dbReference>
<feature type="transmembrane region" description="Helical" evidence="9">
    <location>
        <begin position="371"/>
        <end position="388"/>
    </location>
</feature>
<evidence type="ECO:0000313" key="14">
    <source>
        <dbReference type="Proteomes" id="UP000824281"/>
    </source>
</evidence>
<dbReference type="PANTHER" id="PTHR30081">
    <property type="entry name" value="PROTEIN-EXPORT MEMBRANE PROTEIN SEC"/>
    <property type="match status" value="1"/>
</dbReference>
<evidence type="ECO:0000259" key="11">
    <source>
        <dbReference type="Pfam" id="PF21760"/>
    </source>
</evidence>
<feature type="transmembrane region" description="Helical" evidence="9">
    <location>
        <begin position="421"/>
        <end position="441"/>
    </location>
</feature>
<comment type="caution">
    <text evidence="9">Lacks conserved residue(s) required for the propagation of feature annotation.</text>
</comment>
<keyword evidence="6 9" id="KW-1133">Transmembrane helix</keyword>
<comment type="function">
    <text evidence="9">Part of the Sec protein translocase complex. Interacts with the SecYEG preprotein conducting channel. SecDF uses the proton motive force (PMF) to complete protein translocation after the ATP-dependent function of SecA.</text>
</comment>
<dbReference type="NCBIfam" id="TIGR00916">
    <property type="entry name" value="2A0604s01"/>
    <property type="match status" value="1"/>
</dbReference>
<keyword evidence="14" id="KW-1185">Reference proteome</keyword>
<evidence type="ECO:0000259" key="12">
    <source>
        <dbReference type="Pfam" id="PF22599"/>
    </source>
</evidence>
<protein>
    <recommendedName>
        <fullName evidence="9">Protein translocase subunit SecD</fullName>
    </recommendedName>
</protein>